<dbReference type="NCBIfam" id="TIGR01200">
    <property type="entry name" value="GLPGLI"/>
    <property type="match status" value="1"/>
</dbReference>
<accession>A0A4P7VCW0</accession>
<protein>
    <submittedName>
        <fullName evidence="2">GLPGLI family protein</fullName>
    </submittedName>
</protein>
<sequence length="271" mass="31825">MIRFLNIVICLFFVVMLNAQLRFPKSERIDISKMNIIYSHSIVDPVLSTEREEYEIMQIGDKYIKYDDYNRFRVDSVMLSVDSTSITFMEHGEIYNRFLPKSEFLIRDVKSNDINFYGKVFIDYYIYTENLPKIDWTLTSESDTVCGFLCHKAMGRFRGRDWTAWYSEDIPINAGPWKFNGLPGVILRLVDSTEEHEFEAITINGLKFPILLTQSNNRFETNREEYNKSLTEYKMNPSGSIQGTELAPRNADGTEKQLPKRRLFHNPLEKE</sequence>
<feature type="region of interest" description="Disordered" evidence="1">
    <location>
        <begin position="234"/>
        <end position="271"/>
    </location>
</feature>
<reference evidence="2 3" key="1">
    <citation type="submission" date="2019-02" db="EMBL/GenBank/DDBJ databases">
        <title>Isolation and identification of novel species under the genus Muribaculum.</title>
        <authorList>
            <person name="Miyake S."/>
            <person name="Ding Y."/>
            <person name="Low A."/>
            <person name="Soh M."/>
            <person name="Seedorf H."/>
        </authorList>
    </citation>
    <scope>NUCLEOTIDE SEQUENCE [LARGE SCALE GENOMIC DNA]</scope>
    <source>
        <strain evidence="2 3">TLL-A4</strain>
    </source>
</reference>
<dbReference type="AlphaFoldDB" id="A0A4P7VCW0"/>
<dbReference type="Proteomes" id="UP000297031">
    <property type="component" value="Chromosome"/>
</dbReference>
<dbReference type="EMBL" id="CP039393">
    <property type="protein sequence ID" value="QCD34990.1"/>
    <property type="molecule type" value="Genomic_DNA"/>
</dbReference>
<evidence type="ECO:0000313" key="2">
    <source>
        <dbReference type="EMBL" id="QCD34990.1"/>
    </source>
</evidence>
<dbReference type="InterPro" id="IPR005901">
    <property type="entry name" value="GLPGLI"/>
</dbReference>
<evidence type="ECO:0000313" key="3">
    <source>
        <dbReference type="Proteomes" id="UP000297031"/>
    </source>
</evidence>
<proteinExistence type="predicted"/>
<gene>
    <name evidence="2" type="ORF">E7746_03380</name>
</gene>
<dbReference type="RefSeq" id="WP_135945993.1">
    <property type="nucleotide sequence ID" value="NZ_CP039393.1"/>
</dbReference>
<evidence type="ECO:0000256" key="1">
    <source>
        <dbReference type="SAM" id="MobiDB-lite"/>
    </source>
</evidence>
<name>A0A4P7VCW0_9BACT</name>
<keyword evidence="3" id="KW-1185">Reference proteome</keyword>
<dbReference type="Pfam" id="PF09697">
    <property type="entry name" value="Porph_ging"/>
    <property type="match status" value="1"/>
</dbReference>
<organism evidence="2 3">
    <name type="scientific">Muribaculum gordoncarteri</name>
    <dbReference type="NCBI Taxonomy" id="2530390"/>
    <lineage>
        <taxon>Bacteria</taxon>
        <taxon>Pseudomonadati</taxon>
        <taxon>Bacteroidota</taxon>
        <taxon>Bacteroidia</taxon>
        <taxon>Bacteroidales</taxon>
        <taxon>Muribaculaceae</taxon>
        <taxon>Muribaculum</taxon>
    </lineage>
</organism>
<dbReference type="KEGG" id="mgod:E7746_03380"/>
<dbReference type="OrthoDB" id="1440774at2"/>